<dbReference type="GO" id="GO:0042597">
    <property type="term" value="C:periplasmic space"/>
    <property type="evidence" value="ECO:0007669"/>
    <property type="project" value="UniProtKB-ARBA"/>
</dbReference>
<dbReference type="KEGG" id="ldb:Ldb1060"/>
<keyword evidence="4 6" id="KW-0732">Signal</keyword>
<evidence type="ECO:0000256" key="6">
    <source>
        <dbReference type="SAM" id="SignalP"/>
    </source>
</evidence>
<dbReference type="PROSITE" id="PS51257">
    <property type="entry name" value="PROKAR_LIPOPROTEIN"/>
    <property type="match status" value="1"/>
</dbReference>
<keyword evidence="5" id="KW-0653">Protein transport</keyword>
<dbReference type="STRING" id="390333.Ldb1060"/>
<evidence type="ECO:0000256" key="1">
    <source>
        <dbReference type="ARBA" id="ARBA00004193"/>
    </source>
</evidence>
<dbReference type="GO" id="GO:1904680">
    <property type="term" value="F:peptide transmembrane transporter activity"/>
    <property type="evidence" value="ECO:0007669"/>
    <property type="project" value="TreeGrafter"/>
</dbReference>
<feature type="signal peptide" evidence="6">
    <location>
        <begin position="1"/>
        <end position="21"/>
    </location>
</feature>
<evidence type="ECO:0000256" key="4">
    <source>
        <dbReference type="ARBA" id="ARBA00022729"/>
    </source>
</evidence>
<evidence type="ECO:0000259" key="7">
    <source>
        <dbReference type="Pfam" id="PF00496"/>
    </source>
</evidence>
<dbReference type="InterPro" id="IPR030678">
    <property type="entry name" value="Peptide/Ni-bd"/>
</dbReference>
<dbReference type="eggNOG" id="COG4166">
    <property type="taxonomic scope" value="Bacteria"/>
</dbReference>
<keyword evidence="3" id="KW-0813">Transport</keyword>
<evidence type="ECO:0000256" key="3">
    <source>
        <dbReference type="ARBA" id="ARBA00022448"/>
    </source>
</evidence>
<dbReference type="Proteomes" id="UP000001259">
    <property type="component" value="Chromosome"/>
</dbReference>
<dbReference type="PANTHER" id="PTHR30290:SF10">
    <property type="entry name" value="PERIPLASMIC OLIGOPEPTIDE-BINDING PROTEIN-RELATED"/>
    <property type="match status" value="1"/>
</dbReference>
<evidence type="ECO:0000256" key="2">
    <source>
        <dbReference type="ARBA" id="ARBA00005695"/>
    </source>
</evidence>
<dbReference type="InterPro" id="IPR039424">
    <property type="entry name" value="SBP_5"/>
</dbReference>
<dbReference type="InterPro" id="IPR000914">
    <property type="entry name" value="SBP_5_dom"/>
</dbReference>
<dbReference type="HOGENOM" id="CLU_017028_0_4_9"/>
<feature type="chain" id="PRO_5039306317" evidence="6">
    <location>
        <begin position="22"/>
        <end position="540"/>
    </location>
</feature>
<dbReference type="Pfam" id="PF00496">
    <property type="entry name" value="SBP_bac_5"/>
    <property type="match status" value="1"/>
</dbReference>
<proteinExistence type="inferred from homology"/>
<dbReference type="GO" id="GO:0043190">
    <property type="term" value="C:ATP-binding cassette (ABC) transporter complex"/>
    <property type="evidence" value="ECO:0007669"/>
    <property type="project" value="InterPro"/>
</dbReference>
<sequence length="540" mass="59858">MQKIKKFTLAAVSVSAAFLLAACGNSNSQPSSGKTSLNLMETDVVSSLDTSVTVSFPQWDTLVQTMAGLYRSDKNDQPVPAVATSYHKSSDGKTYTFNLRHNAKWSNGDTVTAKDFVTAWRKGVSPKAMSGYNYIFSNIKNADQISQGKKAVSSLGVKAVGKYKLVVQLENPEPTFIDKMVIPAFYPQNTRLVKKYGAKYGTAAKYTAFDGAFKVTKWTNTSEKWTAVKNPYYYAKSAVKLQKLNYQVVKDSNTAHQLFQQGSLDDAVVSGTTAQGLQNNKNLYHLYRSGNNFVKLNMAKGAVLANKQLRQALYLAVNRTQLSKKVLADGSKPSYTFSAPNAAKDPASGKDFATAAQPKETYNVAKAKKLWQAGLKQLGKSKLDLTLVASDITTDKNVSEFLQSQLESKLPGLKVTVKNLPSKSAYNLAANGKFDLYLSFWINDYADPYSELQTLEMTNSHNYGKYTSVAYNNELKQARKNAATRSVYFNHLLKAQEQMNQDYPVLPLYTMVEDHLVNANLKGVLWHKVGMVDYTQAYFK</sequence>
<reference evidence="8 9" key="1">
    <citation type="journal article" date="2006" name="Proc. Natl. Acad. Sci. U.S.A.">
        <title>The complete genome sequence of Lactobacillus bulgaricus reveals extensive and ongoing reductive evolution.</title>
        <authorList>
            <person name="van de Guchte M."/>
            <person name="Penaud S."/>
            <person name="Grimaldi C."/>
            <person name="Barbe V."/>
            <person name="Bryson K."/>
            <person name="Nicolas P."/>
            <person name="Robert C."/>
            <person name="Oztas S."/>
            <person name="Mangenot S."/>
            <person name="Couloux A."/>
            <person name="Loux V."/>
            <person name="Dervyn R."/>
            <person name="Bossy R."/>
            <person name="Bolotin A."/>
            <person name="Batto J.-M."/>
            <person name="Walunas T."/>
            <person name="Gibrat J.-F."/>
            <person name="Bessieres P."/>
            <person name="Weissenbach J."/>
            <person name="Ehrlich S.D."/>
            <person name="Maguin E."/>
        </authorList>
    </citation>
    <scope>NUCLEOTIDE SEQUENCE [LARGE SCALE GENOMIC DNA]</scope>
    <source>
        <strain evidence="9">ATCC 11842 / DSM 20081 / BCRC 10696 / JCM 1002 / NBRC 13953 / NCIMB 11778 / NCTC 12712 / WDCM 00102 / Lb 14</strain>
    </source>
</reference>
<dbReference type="InterPro" id="IPR023765">
    <property type="entry name" value="SBP_5_CS"/>
</dbReference>
<dbReference type="PANTHER" id="PTHR30290">
    <property type="entry name" value="PERIPLASMIC BINDING COMPONENT OF ABC TRANSPORTER"/>
    <property type="match status" value="1"/>
</dbReference>
<dbReference type="PIRSF" id="PIRSF002741">
    <property type="entry name" value="MppA"/>
    <property type="match status" value="1"/>
</dbReference>
<dbReference type="AlphaFoldDB" id="Q1GA71"/>
<gene>
    <name evidence="8" type="ordered locus">Ldb1060</name>
</gene>
<name>Q1GA71_LACDA</name>
<protein>
    <submittedName>
        <fullName evidence="8">Peptide binding protein</fullName>
    </submittedName>
</protein>
<evidence type="ECO:0000313" key="9">
    <source>
        <dbReference type="Proteomes" id="UP000001259"/>
    </source>
</evidence>
<dbReference type="Gene3D" id="3.10.105.10">
    <property type="entry name" value="Dipeptide-binding Protein, Domain 3"/>
    <property type="match status" value="1"/>
</dbReference>
<keyword evidence="5" id="KW-0571">Peptide transport</keyword>
<dbReference type="EMBL" id="CR954253">
    <property type="protein sequence ID" value="CAI97862.1"/>
    <property type="molecule type" value="Genomic_DNA"/>
</dbReference>
<organism evidence="8 9">
    <name type="scientific">Lactobacillus delbrueckii subsp. bulgaricus (strain ATCC 11842 / DSM 20081 / BCRC 10696 / JCM 1002 / NBRC 13953 / NCIMB 11778 / NCTC 12712 / WDCM 00102 / Lb 14)</name>
    <dbReference type="NCBI Taxonomy" id="390333"/>
    <lineage>
        <taxon>Bacteria</taxon>
        <taxon>Bacillati</taxon>
        <taxon>Bacillota</taxon>
        <taxon>Bacilli</taxon>
        <taxon>Lactobacillales</taxon>
        <taxon>Lactobacillaceae</taxon>
        <taxon>Lactobacillus</taxon>
    </lineage>
</organism>
<dbReference type="RefSeq" id="WP_011543895.1">
    <property type="nucleotide sequence ID" value="NC_008054.1"/>
</dbReference>
<feature type="domain" description="Solute-binding protein family 5" evidence="7">
    <location>
        <begin position="77"/>
        <end position="455"/>
    </location>
</feature>
<dbReference type="GO" id="GO:0015833">
    <property type="term" value="P:peptide transport"/>
    <property type="evidence" value="ECO:0007669"/>
    <property type="project" value="UniProtKB-KW"/>
</dbReference>
<dbReference type="PROSITE" id="PS01040">
    <property type="entry name" value="SBP_BACTERIAL_5"/>
    <property type="match status" value="1"/>
</dbReference>
<keyword evidence="9" id="KW-1185">Reference proteome</keyword>
<comment type="similarity">
    <text evidence="2">Belongs to the bacterial solute-binding protein 5 family.</text>
</comment>
<dbReference type="Gene3D" id="3.40.190.10">
    <property type="entry name" value="Periplasmic binding protein-like II"/>
    <property type="match status" value="1"/>
</dbReference>
<evidence type="ECO:0000313" key="8">
    <source>
        <dbReference type="EMBL" id="CAI97862.1"/>
    </source>
</evidence>
<dbReference type="CDD" id="cd08504">
    <property type="entry name" value="PBP2_OppA"/>
    <property type="match status" value="1"/>
</dbReference>
<dbReference type="FunFam" id="3.90.76.10:FF:000001">
    <property type="entry name" value="Oligopeptide ABC transporter substrate-binding protein"/>
    <property type="match status" value="1"/>
</dbReference>
<accession>Q1GA71</accession>
<comment type="subcellular location">
    <subcellularLocation>
        <location evidence="1">Cell membrane</location>
        <topology evidence="1">Lipid-anchor</topology>
    </subcellularLocation>
</comment>
<dbReference type="SUPFAM" id="SSF53850">
    <property type="entry name" value="Periplasmic binding protein-like II"/>
    <property type="match status" value="1"/>
</dbReference>
<evidence type="ECO:0000256" key="5">
    <source>
        <dbReference type="ARBA" id="ARBA00022856"/>
    </source>
</evidence>
<dbReference type="Gene3D" id="3.90.76.10">
    <property type="entry name" value="Dipeptide-binding Protein, Domain 1"/>
    <property type="match status" value="1"/>
</dbReference>